<dbReference type="SUPFAM" id="SSF160059">
    <property type="entry name" value="PriA/YqbF domain"/>
    <property type="match status" value="1"/>
</dbReference>
<dbReference type="SUPFAM" id="SSF158573">
    <property type="entry name" value="GINS helical bundle-like"/>
    <property type="match status" value="1"/>
</dbReference>
<sequence>MARIGLARLIASISLDYIASSLFASSTYITPSDAQRYAMALPLPPGLTPSEVGFLCEMEQVTIIPRQRLDGLELLGGPTEPLRPPFPVPLPLWLALLLKKQKRADISPPPWLSVEALTQILDFEMDERTAELFSPSQDLPASTTTAPLDGDPYLAHDALELSPPFLKDAATSRAQKDALPYHWNELGHLLLTHAADNFVEPDMVRKLLRDLREVRMSKLRKGFKVLDAGAGTQMNNVGGMEIAEVRGFVVGVVDGLRRLNRSREESRKERDDEERENGIGSSSYRDDEDEDML</sequence>
<dbReference type="InterPro" id="IPR056784">
    <property type="entry name" value="PSF2_N"/>
</dbReference>
<dbReference type="CDD" id="cd21694">
    <property type="entry name" value="GINS_B_Psf2"/>
    <property type="match status" value="1"/>
</dbReference>
<evidence type="ECO:0000313" key="12">
    <source>
        <dbReference type="EMBL" id="KAK5697305.1"/>
    </source>
</evidence>
<keyword evidence="6" id="KW-0159">Chromosome partition</keyword>
<evidence type="ECO:0000313" key="13">
    <source>
        <dbReference type="Proteomes" id="UP001310594"/>
    </source>
</evidence>
<dbReference type="GO" id="GO:0000811">
    <property type="term" value="C:GINS complex"/>
    <property type="evidence" value="ECO:0007669"/>
    <property type="project" value="TreeGrafter"/>
</dbReference>
<comment type="similarity">
    <text evidence="2">Belongs to the GINS2/PSF2 family.</text>
</comment>
<dbReference type="PANTHER" id="PTHR12772:SF0">
    <property type="entry name" value="DNA REPLICATION COMPLEX GINS PROTEIN PSF2"/>
    <property type="match status" value="1"/>
</dbReference>
<dbReference type="GO" id="GO:0000727">
    <property type="term" value="P:double-strand break repair via break-induced replication"/>
    <property type="evidence" value="ECO:0007669"/>
    <property type="project" value="TreeGrafter"/>
</dbReference>
<dbReference type="InterPro" id="IPR021151">
    <property type="entry name" value="GINS_A"/>
</dbReference>
<dbReference type="FunFam" id="3.40.5.50:FF:000001">
    <property type="entry name" value="DNA replication complex GINS protein PSF2"/>
    <property type="match status" value="1"/>
</dbReference>
<comment type="caution">
    <text evidence="12">The sequence shown here is derived from an EMBL/GenBank/DDBJ whole genome shotgun (WGS) entry which is preliminary data.</text>
</comment>
<evidence type="ECO:0000256" key="9">
    <source>
        <dbReference type="SAM" id="MobiDB-lite"/>
    </source>
</evidence>
<evidence type="ECO:0000256" key="1">
    <source>
        <dbReference type="ARBA" id="ARBA00004123"/>
    </source>
</evidence>
<dbReference type="Pfam" id="PF25005">
    <property type="entry name" value="PSF2_N"/>
    <property type="match status" value="1"/>
</dbReference>
<feature type="domain" description="DNA replication complex GINS protein PSF2 N-terminal" evidence="11">
    <location>
        <begin position="48"/>
        <end position="106"/>
    </location>
</feature>
<keyword evidence="7" id="KW-0539">Nucleus</keyword>
<accession>A0AAN7W4Y5</accession>
<dbReference type="PANTHER" id="PTHR12772">
    <property type="entry name" value="DNA REPLICATION COMPLEX GINS PROTEIN PSF2"/>
    <property type="match status" value="1"/>
</dbReference>
<evidence type="ECO:0000256" key="4">
    <source>
        <dbReference type="ARBA" id="ARBA00015139"/>
    </source>
</evidence>
<name>A0AAN7W4Y5_9PEZI</name>
<comment type="subcellular location">
    <subcellularLocation>
        <location evidence="1">Nucleus</location>
    </subcellularLocation>
</comment>
<dbReference type="CDD" id="cd11712">
    <property type="entry name" value="GINS_A_psf2"/>
    <property type="match status" value="1"/>
</dbReference>
<keyword evidence="5" id="KW-0235">DNA replication</keyword>
<feature type="region of interest" description="Disordered" evidence="9">
    <location>
        <begin position="260"/>
        <end position="293"/>
    </location>
</feature>
<dbReference type="GO" id="GO:0007059">
    <property type="term" value="P:chromosome segregation"/>
    <property type="evidence" value="ECO:0007669"/>
    <property type="project" value="UniProtKB-KW"/>
</dbReference>
<dbReference type="Pfam" id="PF05916">
    <property type="entry name" value="Sld5"/>
    <property type="match status" value="1"/>
</dbReference>
<dbReference type="FunFam" id="1.20.58.1020:FF:000001">
    <property type="entry name" value="DNA replication complex GINS protein PSF2"/>
    <property type="match status" value="1"/>
</dbReference>
<dbReference type="AlphaFoldDB" id="A0AAN7W4Y5"/>
<organism evidence="12 13">
    <name type="scientific">Elasticomyces elasticus</name>
    <dbReference type="NCBI Taxonomy" id="574655"/>
    <lineage>
        <taxon>Eukaryota</taxon>
        <taxon>Fungi</taxon>
        <taxon>Dikarya</taxon>
        <taxon>Ascomycota</taxon>
        <taxon>Pezizomycotina</taxon>
        <taxon>Dothideomycetes</taxon>
        <taxon>Dothideomycetidae</taxon>
        <taxon>Mycosphaerellales</taxon>
        <taxon>Teratosphaeriaceae</taxon>
        <taxon>Elasticomyces</taxon>
    </lineage>
</organism>
<protein>
    <recommendedName>
        <fullName evidence="4">DNA replication complex GINS protein PSF2</fullName>
    </recommendedName>
    <alternativeName>
        <fullName evidence="3">DNA replication complex GINS protein psf2</fullName>
    </alternativeName>
</protein>
<dbReference type="GO" id="GO:0006260">
    <property type="term" value="P:DNA replication"/>
    <property type="evidence" value="ECO:0007669"/>
    <property type="project" value="UniProtKB-KW"/>
</dbReference>
<evidence type="ECO:0000256" key="8">
    <source>
        <dbReference type="ARBA" id="ARBA00025163"/>
    </source>
</evidence>
<dbReference type="Gene3D" id="3.40.5.50">
    <property type="match status" value="1"/>
</dbReference>
<dbReference type="EMBL" id="JAVRQU010000011">
    <property type="protein sequence ID" value="KAK5697305.1"/>
    <property type="molecule type" value="Genomic_DNA"/>
</dbReference>
<feature type="compositionally biased region" description="Basic and acidic residues" evidence="9">
    <location>
        <begin position="260"/>
        <end position="270"/>
    </location>
</feature>
<gene>
    <name evidence="12" type="primary">PSF2</name>
    <name evidence="12" type="ORF">LTR97_007442</name>
</gene>
<reference evidence="12" key="1">
    <citation type="submission" date="2023-08" db="EMBL/GenBank/DDBJ databases">
        <title>Black Yeasts Isolated from many extreme environments.</title>
        <authorList>
            <person name="Coleine C."/>
            <person name="Stajich J.E."/>
            <person name="Selbmann L."/>
        </authorList>
    </citation>
    <scope>NUCLEOTIDE SEQUENCE</scope>
    <source>
        <strain evidence="12">CCFEE 5810</strain>
    </source>
</reference>
<dbReference type="Proteomes" id="UP001310594">
    <property type="component" value="Unassembled WGS sequence"/>
</dbReference>
<proteinExistence type="inferred from homology"/>
<evidence type="ECO:0000256" key="6">
    <source>
        <dbReference type="ARBA" id="ARBA00022829"/>
    </source>
</evidence>
<feature type="domain" description="GINS subunit" evidence="10">
    <location>
        <begin position="172"/>
        <end position="258"/>
    </location>
</feature>
<dbReference type="PIRSF" id="PIRSF028998">
    <property type="entry name" value="GINS_Psf2_subgr"/>
    <property type="match status" value="1"/>
</dbReference>
<evidence type="ECO:0000259" key="11">
    <source>
        <dbReference type="Pfam" id="PF25005"/>
    </source>
</evidence>
<dbReference type="Gene3D" id="1.20.58.1020">
    <property type="match status" value="1"/>
</dbReference>
<evidence type="ECO:0000256" key="5">
    <source>
        <dbReference type="ARBA" id="ARBA00022705"/>
    </source>
</evidence>
<dbReference type="InterPro" id="IPR036224">
    <property type="entry name" value="GINS_bundle-like_dom_sf"/>
</dbReference>
<evidence type="ECO:0000256" key="2">
    <source>
        <dbReference type="ARBA" id="ARBA00010565"/>
    </source>
</evidence>
<evidence type="ECO:0000256" key="3">
    <source>
        <dbReference type="ARBA" id="ARBA00013969"/>
    </source>
</evidence>
<comment type="function">
    <text evidence="8">The GINS complex plays an essential role in the initiation of DNA replication. Has a role in chromosome segregation.</text>
</comment>
<dbReference type="InterPro" id="IPR007257">
    <property type="entry name" value="GINS_Psf2"/>
</dbReference>
<evidence type="ECO:0000256" key="7">
    <source>
        <dbReference type="ARBA" id="ARBA00023242"/>
    </source>
</evidence>
<evidence type="ECO:0000259" key="10">
    <source>
        <dbReference type="Pfam" id="PF05916"/>
    </source>
</evidence>